<evidence type="ECO:0000313" key="2">
    <source>
        <dbReference type="EMBL" id="GBP15056.1"/>
    </source>
</evidence>
<accession>A0A4C1TLG8</accession>
<evidence type="ECO:0000256" key="1">
    <source>
        <dbReference type="SAM" id="MobiDB-lite"/>
    </source>
</evidence>
<protein>
    <submittedName>
        <fullName evidence="2">Uncharacterized protein</fullName>
    </submittedName>
</protein>
<dbReference type="EMBL" id="BGZK01000068">
    <property type="protein sequence ID" value="GBP15056.1"/>
    <property type="molecule type" value="Genomic_DNA"/>
</dbReference>
<proteinExistence type="predicted"/>
<feature type="compositionally biased region" description="Polar residues" evidence="1">
    <location>
        <begin position="64"/>
        <end position="74"/>
    </location>
</feature>
<organism evidence="2 3">
    <name type="scientific">Eumeta variegata</name>
    <name type="common">Bagworm moth</name>
    <name type="synonym">Eumeta japonica</name>
    <dbReference type="NCBI Taxonomy" id="151549"/>
    <lineage>
        <taxon>Eukaryota</taxon>
        <taxon>Metazoa</taxon>
        <taxon>Ecdysozoa</taxon>
        <taxon>Arthropoda</taxon>
        <taxon>Hexapoda</taxon>
        <taxon>Insecta</taxon>
        <taxon>Pterygota</taxon>
        <taxon>Neoptera</taxon>
        <taxon>Endopterygota</taxon>
        <taxon>Lepidoptera</taxon>
        <taxon>Glossata</taxon>
        <taxon>Ditrysia</taxon>
        <taxon>Tineoidea</taxon>
        <taxon>Psychidae</taxon>
        <taxon>Oiketicinae</taxon>
        <taxon>Eumeta</taxon>
    </lineage>
</organism>
<dbReference type="AlphaFoldDB" id="A0A4C1TLG8"/>
<sequence>MKDASKRYLEMAQSHPNPLIASAAIYEPPPAHHFLRRPPEYSFRSAGRPHFRGRQALRSKKTCKSNNRYPPSQQYDHKGHLTGAFPRNRHPPPKVFSPS</sequence>
<feature type="region of interest" description="Disordered" evidence="1">
    <location>
        <begin position="41"/>
        <end position="99"/>
    </location>
</feature>
<comment type="caution">
    <text evidence="2">The sequence shown here is derived from an EMBL/GenBank/DDBJ whole genome shotgun (WGS) entry which is preliminary data.</text>
</comment>
<evidence type="ECO:0000313" key="3">
    <source>
        <dbReference type="Proteomes" id="UP000299102"/>
    </source>
</evidence>
<keyword evidence="3" id="KW-1185">Reference proteome</keyword>
<dbReference type="Proteomes" id="UP000299102">
    <property type="component" value="Unassembled WGS sequence"/>
</dbReference>
<dbReference type="OrthoDB" id="10050074at2759"/>
<gene>
    <name evidence="2" type="ORF">EVAR_6696_1</name>
</gene>
<feature type="compositionally biased region" description="Basic residues" evidence="1">
    <location>
        <begin position="47"/>
        <end position="63"/>
    </location>
</feature>
<reference evidence="2 3" key="1">
    <citation type="journal article" date="2019" name="Commun. Biol.">
        <title>The bagworm genome reveals a unique fibroin gene that provides high tensile strength.</title>
        <authorList>
            <person name="Kono N."/>
            <person name="Nakamura H."/>
            <person name="Ohtoshi R."/>
            <person name="Tomita M."/>
            <person name="Numata K."/>
            <person name="Arakawa K."/>
        </authorList>
    </citation>
    <scope>NUCLEOTIDE SEQUENCE [LARGE SCALE GENOMIC DNA]</scope>
</reference>
<name>A0A4C1TLG8_EUMVA</name>